<organism evidence="5 6">
    <name type="scientific">Brachyspira suanatina</name>
    <dbReference type="NCBI Taxonomy" id="381802"/>
    <lineage>
        <taxon>Bacteria</taxon>
        <taxon>Pseudomonadati</taxon>
        <taxon>Spirochaetota</taxon>
        <taxon>Spirochaetia</taxon>
        <taxon>Brachyspirales</taxon>
        <taxon>Brachyspiraceae</taxon>
        <taxon>Brachyspira</taxon>
    </lineage>
</organism>
<dbReference type="Pfam" id="PF25137">
    <property type="entry name" value="ADH_Fe_C"/>
    <property type="match status" value="1"/>
</dbReference>
<evidence type="ECO:0000313" key="5">
    <source>
        <dbReference type="EMBL" id="CRF35288.1"/>
    </source>
</evidence>
<keyword evidence="2 5" id="KW-0560">Oxidoreductase</keyword>
<dbReference type="InterPro" id="IPR001670">
    <property type="entry name" value="ADH_Fe/GldA"/>
</dbReference>
<gene>
    <name evidence="5" type="primary">adh1</name>
    <name evidence="5" type="ORF">BRSU_2554</name>
</gene>
<comment type="similarity">
    <text evidence="1">Belongs to the iron-containing alcohol dehydrogenase family.</text>
</comment>
<protein>
    <submittedName>
        <fullName evidence="5">NADPH-dependent butanol dehydrogenase</fullName>
        <ecNumber evidence="5">1.1.1.-</ecNumber>
    </submittedName>
</protein>
<dbReference type="GO" id="GO:0004022">
    <property type="term" value="F:alcohol dehydrogenase (NAD+) activity"/>
    <property type="evidence" value="ECO:0007669"/>
    <property type="project" value="TreeGrafter"/>
</dbReference>
<dbReference type="AlphaFoldDB" id="A0A0G4KA99"/>
<dbReference type="InterPro" id="IPR034802">
    <property type="entry name" value="NADPH_BDH"/>
</dbReference>
<sequence>MSRFTIPRDLYYGDNAMEELKNLKGYKKAIIVTGGSSMKRGGFLDKCEKILKDTGLEVKIFDGVEPDPSIETVYRGAEAMREFNPDVIVALGGGSALDAAKAMWVFYEYPEKKFDDIKTPFTMPKLRKKAIFAAIPSTSGTASEVTAFSVITDYSTNIKYPLADFEITPDIAILDYSIPMTMPETVSADTGMDALTHSIEAYVAGLRTDITDALAMKAIDMIVHNIEKAVKGDKEGRAKLHVAQCLAGMAFSNALLGIVHSLAHKTGAEFHITHGRCNAILLPYVIQYNSKVCADRFADIARMLKLSGNTDAELTASLVNKVKELNAKLGIKQTYKDNDVTEDHFKQKCDDIAKNAVADPCTGSNPRETDVSNMKKVLEAAYYGNDVNF</sequence>
<feature type="domain" description="Fe-containing alcohol dehydrogenase-like C-terminal" evidence="4">
    <location>
        <begin position="188"/>
        <end position="382"/>
    </location>
</feature>
<proteinExistence type="inferred from homology"/>
<dbReference type="Proteomes" id="UP000043763">
    <property type="component" value="Unassembled WGS sequence"/>
</dbReference>
<dbReference type="Gene3D" id="1.20.1090.10">
    <property type="entry name" value="Dehydroquinate synthase-like - alpha domain"/>
    <property type="match status" value="1"/>
</dbReference>
<dbReference type="RefSeq" id="WP_048595939.1">
    <property type="nucleotide sequence ID" value="NZ_CVLB01000003.1"/>
</dbReference>
<evidence type="ECO:0000256" key="2">
    <source>
        <dbReference type="ARBA" id="ARBA00023002"/>
    </source>
</evidence>
<reference evidence="6" key="1">
    <citation type="submission" date="2015-04" db="EMBL/GenBank/DDBJ databases">
        <authorList>
            <person name="Mushtaq Mamoona"/>
        </authorList>
    </citation>
    <scope>NUCLEOTIDE SEQUENCE [LARGE SCALE GENOMIC DNA]</scope>
    <source>
        <strain evidence="6">AN4859/03</strain>
    </source>
</reference>
<dbReference type="PANTHER" id="PTHR11496:SF83">
    <property type="entry name" value="HYDROXYACID-OXOACID TRANSHYDROGENASE, MITOCHONDRIAL"/>
    <property type="match status" value="1"/>
</dbReference>
<dbReference type="OrthoDB" id="9815791at2"/>
<dbReference type="FunFam" id="3.40.50.1970:FF:000003">
    <property type="entry name" value="Alcohol dehydrogenase, iron-containing"/>
    <property type="match status" value="1"/>
</dbReference>
<evidence type="ECO:0000313" key="6">
    <source>
        <dbReference type="Proteomes" id="UP000043763"/>
    </source>
</evidence>
<dbReference type="PANTHER" id="PTHR11496">
    <property type="entry name" value="ALCOHOL DEHYDROGENASE"/>
    <property type="match status" value="1"/>
</dbReference>
<dbReference type="FunFam" id="1.20.1090.10:FF:000001">
    <property type="entry name" value="Aldehyde-alcohol dehydrogenase"/>
    <property type="match status" value="1"/>
</dbReference>
<feature type="domain" description="Alcohol dehydrogenase iron-type/glycerol dehydrogenase GldA" evidence="3">
    <location>
        <begin position="7"/>
        <end position="175"/>
    </location>
</feature>
<dbReference type="InterPro" id="IPR056798">
    <property type="entry name" value="ADH_Fe_C"/>
</dbReference>
<dbReference type="PROSITE" id="PS00913">
    <property type="entry name" value="ADH_IRON_1"/>
    <property type="match status" value="1"/>
</dbReference>
<dbReference type="PROSITE" id="PS00060">
    <property type="entry name" value="ADH_IRON_2"/>
    <property type="match status" value="1"/>
</dbReference>
<evidence type="ECO:0000259" key="4">
    <source>
        <dbReference type="Pfam" id="PF25137"/>
    </source>
</evidence>
<dbReference type="CDD" id="cd08179">
    <property type="entry name" value="NADPH_BDH"/>
    <property type="match status" value="1"/>
</dbReference>
<dbReference type="InterPro" id="IPR018211">
    <property type="entry name" value="ADH_Fe_CS"/>
</dbReference>
<dbReference type="Pfam" id="PF00465">
    <property type="entry name" value="Fe-ADH"/>
    <property type="match status" value="1"/>
</dbReference>
<dbReference type="EC" id="1.1.1.-" evidence="5"/>
<evidence type="ECO:0000259" key="3">
    <source>
        <dbReference type="Pfam" id="PF00465"/>
    </source>
</evidence>
<dbReference type="EMBL" id="CVLB01000003">
    <property type="protein sequence ID" value="CRF35288.1"/>
    <property type="molecule type" value="Genomic_DNA"/>
</dbReference>
<name>A0A0G4KA99_9SPIR</name>
<dbReference type="Gene3D" id="3.40.50.1970">
    <property type="match status" value="1"/>
</dbReference>
<dbReference type="SUPFAM" id="SSF56796">
    <property type="entry name" value="Dehydroquinate synthase-like"/>
    <property type="match status" value="1"/>
</dbReference>
<dbReference type="GO" id="GO:0046872">
    <property type="term" value="F:metal ion binding"/>
    <property type="evidence" value="ECO:0007669"/>
    <property type="project" value="InterPro"/>
</dbReference>
<accession>A0A0G4KA99</accession>
<keyword evidence="6" id="KW-1185">Reference proteome</keyword>
<dbReference type="InterPro" id="IPR039697">
    <property type="entry name" value="Alcohol_dehydrogenase_Fe"/>
</dbReference>
<evidence type="ECO:0000256" key="1">
    <source>
        <dbReference type="ARBA" id="ARBA00007358"/>
    </source>
</evidence>